<evidence type="ECO:0000313" key="5">
    <source>
        <dbReference type="Proteomes" id="UP000654257"/>
    </source>
</evidence>
<sequence length="151" mass="16648">MYESYMTVVGQIITNPVKRITTTGAEVYSFRVASNARRFDRETGEWVDNGTLYASVNCWNKLVGNVASSLMRGDPVIVHGVAKTNEYVTKEGVSRADLDIRAIAVGPDLSRCSVMMQRVKPAPVEPAAEQDTSEHFESESEESDERESVGV</sequence>
<evidence type="ECO:0000256" key="3">
    <source>
        <dbReference type="SAM" id="MobiDB-lite"/>
    </source>
</evidence>
<dbReference type="GO" id="GO:0003697">
    <property type="term" value="F:single-stranded DNA binding"/>
    <property type="evidence" value="ECO:0007669"/>
    <property type="project" value="InterPro"/>
</dbReference>
<reference evidence="4" key="2">
    <citation type="submission" date="2020-09" db="EMBL/GenBank/DDBJ databases">
        <authorList>
            <person name="Sun Q."/>
            <person name="Sedlacek I."/>
        </authorList>
    </citation>
    <scope>NUCLEOTIDE SEQUENCE</scope>
    <source>
        <strain evidence="4">CCM 7905</strain>
    </source>
</reference>
<dbReference type="AlphaFoldDB" id="A0A917CXS2"/>
<dbReference type="EMBL" id="BMCU01000002">
    <property type="protein sequence ID" value="GGG01914.1"/>
    <property type="molecule type" value="Genomic_DNA"/>
</dbReference>
<evidence type="ECO:0000256" key="2">
    <source>
        <dbReference type="PROSITE-ProRule" id="PRU00252"/>
    </source>
</evidence>
<protein>
    <recommendedName>
        <fullName evidence="6">Single-stranded DNA-binding protein</fullName>
    </recommendedName>
</protein>
<dbReference type="InterPro" id="IPR012340">
    <property type="entry name" value="NA-bd_OB-fold"/>
</dbReference>
<keyword evidence="5" id="KW-1185">Reference proteome</keyword>
<dbReference type="Proteomes" id="UP000654257">
    <property type="component" value="Unassembled WGS sequence"/>
</dbReference>
<keyword evidence="1 2" id="KW-0238">DNA-binding</keyword>
<evidence type="ECO:0008006" key="6">
    <source>
        <dbReference type="Google" id="ProtNLM"/>
    </source>
</evidence>
<dbReference type="Gene3D" id="2.40.50.140">
    <property type="entry name" value="Nucleic acid-binding proteins"/>
    <property type="match status" value="1"/>
</dbReference>
<dbReference type="RefSeq" id="WP_188544201.1">
    <property type="nucleotide sequence ID" value="NZ_BMCU01000002.1"/>
</dbReference>
<dbReference type="Pfam" id="PF00436">
    <property type="entry name" value="SSB"/>
    <property type="match status" value="1"/>
</dbReference>
<reference evidence="4" key="1">
    <citation type="journal article" date="2014" name="Int. J. Syst. Evol. Microbiol.">
        <title>Complete genome sequence of Corynebacterium casei LMG S-19264T (=DSM 44701T), isolated from a smear-ripened cheese.</title>
        <authorList>
            <consortium name="US DOE Joint Genome Institute (JGI-PGF)"/>
            <person name="Walter F."/>
            <person name="Albersmeier A."/>
            <person name="Kalinowski J."/>
            <person name="Ruckert C."/>
        </authorList>
    </citation>
    <scope>NUCLEOTIDE SEQUENCE</scope>
    <source>
        <strain evidence="4">CCM 7905</strain>
    </source>
</reference>
<organism evidence="4 5">
    <name type="scientific">Rhodococcoides trifolii</name>
    <dbReference type="NCBI Taxonomy" id="908250"/>
    <lineage>
        <taxon>Bacteria</taxon>
        <taxon>Bacillati</taxon>
        <taxon>Actinomycetota</taxon>
        <taxon>Actinomycetes</taxon>
        <taxon>Mycobacteriales</taxon>
        <taxon>Nocardiaceae</taxon>
        <taxon>Rhodococcoides</taxon>
    </lineage>
</organism>
<comment type="caution">
    <text evidence="4">The sequence shown here is derived from an EMBL/GenBank/DDBJ whole genome shotgun (WGS) entry which is preliminary data.</text>
</comment>
<evidence type="ECO:0000256" key="1">
    <source>
        <dbReference type="ARBA" id="ARBA00023125"/>
    </source>
</evidence>
<name>A0A917CXS2_9NOCA</name>
<dbReference type="SUPFAM" id="SSF50249">
    <property type="entry name" value="Nucleic acid-binding proteins"/>
    <property type="match status" value="1"/>
</dbReference>
<dbReference type="PROSITE" id="PS50935">
    <property type="entry name" value="SSB"/>
    <property type="match status" value="1"/>
</dbReference>
<dbReference type="CDD" id="cd04496">
    <property type="entry name" value="SSB_OBF"/>
    <property type="match status" value="1"/>
</dbReference>
<gene>
    <name evidence="4" type="ORF">GCM10007304_14880</name>
</gene>
<proteinExistence type="predicted"/>
<feature type="region of interest" description="Disordered" evidence="3">
    <location>
        <begin position="120"/>
        <end position="151"/>
    </location>
</feature>
<accession>A0A917CXS2</accession>
<dbReference type="InterPro" id="IPR000424">
    <property type="entry name" value="Primosome_PriB/ssb"/>
</dbReference>
<evidence type="ECO:0000313" key="4">
    <source>
        <dbReference type="EMBL" id="GGG01914.1"/>
    </source>
</evidence>